<reference evidence="2" key="1">
    <citation type="submission" date="2013-09" db="EMBL/GenBank/DDBJ databases">
        <title>Corchorus olitorius genome sequencing.</title>
        <authorList>
            <person name="Alam M."/>
            <person name="Haque M.S."/>
            <person name="Islam M.S."/>
            <person name="Emdad E.M."/>
            <person name="Islam M.M."/>
            <person name="Ahmed B."/>
            <person name="Halim A."/>
            <person name="Hossen Q.M.M."/>
            <person name="Hossain M.Z."/>
            <person name="Ahmed R."/>
            <person name="Khan M.M."/>
            <person name="Islam R."/>
            <person name="Rashid M.M."/>
            <person name="Khan S.A."/>
            <person name="Rahman M.S."/>
            <person name="Alam M."/>
            <person name="Yahiya A.S."/>
            <person name="Khan M.S."/>
            <person name="Azam M.S."/>
            <person name="Haque T."/>
            <person name="Lashkar M.Z.H."/>
            <person name="Akhand A.I."/>
            <person name="Morshed G."/>
            <person name="Roy S."/>
            <person name="Uddin K.S."/>
            <person name="Rabeya T."/>
            <person name="Hossain A.S."/>
            <person name="Chowdhury A."/>
            <person name="Snigdha A.R."/>
            <person name="Mortoza M.S."/>
            <person name="Matin S.A."/>
            <person name="Hoque S.M.E."/>
            <person name="Islam M.K."/>
            <person name="Roy D.K."/>
            <person name="Haider R."/>
            <person name="Moosa M.M."/>
            <person name="Elias S.M."/>
            <person name="Hasan A.M."/>
            <person name="Jahan S."/>
            <person name="Shafiuddin M."/>
            <person name="Mahmood N."/>
            <person name="Shommy N.S."/>
        </authorList>
    </citation>
    <scope>NUCLEOTIDE SEQUENCE [LARGE SCALE GENOMIC DNA]</scope>
    <source>
        <strain evidence="2">cv. O-4</strain>
    </source>
</reference>
<comment type="caution">
    <text evidence="1">The sequence shown here is derived from an EMBL/GenBank/DDBJ whole genome shotgun (WGS) entry which is preliminary data.</text>
</comment>
<organism evidence="1 2">
    <name type="scientific">Corchorus olitorius</name>
    <dbReference type="NCBI Taxonomy" id="93759"/>
    <lineage>
        <taxon>Eukaryota</taxon>
        <taxon>Viridiplantae</taxon>
        <taxon>Streptophyta</taxon>
        <taxon>Embryophyta</taxon>
        <taxon>Tracheophyta</taxon>
        <taxon>Spermatophyta</taxon>
        <taxon>Magnoliopsida</taxon>
        <taxon>eudicotyledons</taxon>
        <taxon>Gunneridae</taxon>
        <taxon>Pentapetalae</taxon>
        <taxon>rosids</taxon>
        <taxon>malvids</taxon>
        <taxon>Malvales</taxon>
        <taxon>Malvaceae</taxon>
        <taxon>Grewioideae</taxon>
        <taxon>Apeibeae</taxon>
        <taxon>Corchorus</taxon>
    </lineage>
</organism>
<dbReference type="AlphaFoldDB" id="A0A1R3K6M3"/>
<evidence type="ECO:0000313" key="2">
    <source>
        <dbReference type="Proteomes" id="UP000187203"/>
    </source>
</evidence>
<protein>
    <submittedName>
        <fullName evidence="1">Uncharacterized protein</fullName>
    </submittedName>
</protein>
<gene>
    <name evidence="1" type="ORF">COLO4_10849</name>
</gene>
<sequence length="50" mass="5571">MVAEWQICFYPLHGSPNAPLMAEFQCKSKGSTKSEDNNNTCTMMIQVTTS</sequence>
<name>A0A1R3K6M3_9ROSI</name>
<keyword evidence="2" id="KW-1185">Reference proteome</keyword>
<evidence type="ECO:0000313" key="1">
    <source>
        <dbReference type="EMBL" id="OMP02742.1"/>
    </source>
</evidence>
<dbReference type="Proteomes" id="UP000187203">
    <property type="component" value="Unassembled WGS sequence"/>
</dbReference>
<dbReference type="EMBL" id="AWUE01014588">
    <property type="protein sequence ID" value="OMP02742.1"/>
    <property type="molecule type" value="Genomic_DNA"/>
</dbReference>
<proteinExistence type="predicted"/>
<accession>A0A1R3K6M3</accession>